<evidence type="ECO:0000256" key="3">
    <source>
        <dbReference type="ARBA" id="ARBA00022777"/>
    </source>
</evidence>
<dbReference type="InterPro" id="IPR011009">
    <property type="entry name" value="Kinase-like_dom_sf"/>
</dbReference>
<evidence type="ECO:0000256" key="7">
    <source>
        <dbReference type="SAM" id="Phobius"/>
    </source>
</evidence>
<evidence type="ECO:0000256" key="1">
    <source>
        <dbReference type="ARBA" id="ARBA00022679"/>
    </source>
</evidence>
<dbReference type="CDD" id="cd14014">
    <property type="entry name" value="STKc_PknB_like"/>
    <property type="match status" value="1"/>
</dbReference>
<reference evidence="9 10" key="1">
    <citation type="journal article" date="2021" name="Int. J. Syst. Evol. Microbiol.">
        <title>Reticulibacter mediterranei gen. nov., sp. nov., within the new family Reticulibacteraceae fam. nov., and Ktedonospora formicarum gen. nov., sp. nov., Ktedonobacter robiniae sp. nov., Dictyobacter formicarum sp. nov. and Dictyobacter arantiisoli sp. nov., belonging to the class Ktedonobacteria.</title>
        <authorList>
            <person name="Yabe S."/>
            <person name="Zheng Y."/>
            <person name="Wang C.M."/>
            <person name="Sakai Y."/>
            <person name="Abe K."/>
            <person name="Yokota A."/>
            <person name="Donadio S."/>
            <person name="Cavaletti L."/>
            <person name="Monciardini P."/>
        </authorList>
    </citation>
    <scope>NUCLEOTIDE SEQUENCE [LARGE SCALE GENOMIC DNA]</scope>
    <source>
        <strain evidence="9 10">SOSP1-30</strain>
    </source>
</reference>
<organism evidence="9 10">
    <name type="scientific">Ktedonobacter robiniae</name>
    <dbReference type="NCBI Taxonomy" id="2778365"/>
    <lineage>
        <taxon>Bacteria</taxon>
        <taxon>Bacillati</taxon>
        <taxon>Chloroflexota</taxon>
        <taxon>Ktedonobacteria</taxon>
        <taxon>Ktedonobacterales</taxon>
        <taxon>Ktedonobacteraceae</taxon>
        <taxon>Ktedonobacter</taxon>
    </lineage>
</organism>
<dbReference type="SUPFAM" id="SSF56112">
    <property type="entry name" value="Protein kinase-like (PK-like)"/>
    <property type="match status" value="1"/>
</dbReference>
<keyword evidence="10" id="KW-1185">Reference proteome</keyword>
<dbReference type="PANTHER" id="PTHR43289">
    <property type="entry name" value="MITOGEN-ACTIVATED PROTEIN KINASE KINASE KINASE 20-RELATED"/>
    <property type="match status" value="1"/>
</dbReference>
<evidence type="ECO:0000256" key="5">
    <source>
        <dbReference type="PROSITE-ProRule" id="PRU10141"/>
    </source>
</evidence>
<feature type="compositionally biased region" description="Low complexity" evidence="6">
    <location>
        <begin position="460"/>
        <end position="470"/>
    </location>
</feature>
<evidence type="ECO:0000259" key="8">
    <source>
        <dbReference type="PROSITE" id="PS50011"/>
    </source>
</evidence>
<keyword evidence="4 5" id="KW-0067">ATP-binding</keyword>
<comment type="caution">
    <text evidence="9">The sequence shown here is derived from an EMBL/GenBank/DDBJ whole genome shotgun (WGS) entry which is preliminary data.</text>
</comment>
<feature type="domain" description="Protein kinase" evidence="8">
    <location>
        <begin position="12"/>
        <end position="276"/>
    </location>
</feature>
<evidence type="ECO:0000313" key="10">
    <source>
        <dbReference type="Proteomes" id="UP000654345"/>
    </source>
</evidence>
<feature type="compositionally biased region" description="Low complexity" evidence="6">
    <location>
        <begin position="507"/>
        <end position="519"/>
    </location>
</feature>
<keyword evidence="2 5" id="KW-0547">Nucleotide-binding</keyword>
<dbReference type="Pfam" id="PF00069">
    <property type="entry name" value="Pkinase"/>
    <property type="match status" value="1"/>
</dbReference>
<dbReference type="Proteomes" id="UP000654345">
    <property type="component" value="Unassembled WGS sequence"/>
</dbReference>
<dbReference type="InterPro" id="IPR017441">
    <property type="entry name" value="Protein_kinase_ATP_BS"/>
</dbReference>
<protein>
    <recommendedName>
        <fullName evidence="8">Protein kinase domain-containing protein</fullName>
    </recommendedName>
</protein>
<dbReference type="SMART" id="SM00220">
    <property type="entry name" value="S_TKc"/>
    <property type="match status" value="1"/>
</dbReference>
<evidence type="ECO:0000313" key="9">
    <source>
        <dbReference type="EMBL" id="GHO54383.1"/>
    </source>
</evidence>
<dbReference type="Gene3D" id="1.10.510.10">
    <property type="entry name" value="Transferase(Phosphotransferase) domain 1"/>
    <property type="match status" value="1"/>
</dbReference>
<dbReference type="EMBL" id="BNJG01000001">
    <property type="protein sequence ID" value="GHO54383.1"/>
    <property type="molecule type" value="Genomic_DNA"/>
</dbReference>
<keyword evidence="3" id="KW-0418">Kinase</keyword>
<evidence type="ECO:0000256" key="6">
    <source>
        <dbReference type="SAM" id="MobiDB-lite"/>
    </source>
</evidence>
<feature type="region of interest" description="Disordered" evidence="6">
    <location>
        <begin position="460"/>
        <end position="526"/>
    </location>
</feature>
<feature type="binding site" evidence="5">
    <location>
        <position position="41"/>
    </location>
    <ligand>
        <name>ATP</name>
        <dbReference type="ChEBI" id="CHEBI:30616"/>
    </ligand>
</feature>
<dbReference type="PROSITE" id="PS00108">
    <property type="entry name" value="PROTEIN_KINASE_ST"/>
    <property type="match status" value="1"/>
</dbReference>
<proteinExistence type="predicted"/>
<dbReference type="PROSITE" id="PS50011">
    <property type="entry name" value="PROTEIN_KINASE_DOM"/>
    <property type="match status" value="1"/>
</dbReference>
<feature type="compositionally biased region" description="Polar residues" evidence="6">
    <location>
        <begin position="320"/>
        <end position="331"/>
    </location>
</feature>
<sequence>MTERVGQILGNYKLIRLLGQGGFADVYLGEHIHLKSLAAIKVLYTRLTDELKESFLNEARILAHLTHPHIIHILDFGLEANGTPFLVMEYAPHGTVRRRYPSSTKLPLATVVAYIKQIADGLQYAHDQKLIHRDLKPDNLLIGQKEELLLSDFGVAIISQTTTHSRTTEKGIAGTITYMAPEQLQGKPQFASDQYGLGIIAYEWLCGTRPFQGTVVEVFNQHLAVPPAPLHQYVPALSPDVEQVVLTALAKEPDKRFANVKAFALALEQASQHDVRTYISKRSAASLAPAKSAIPHDSMGAYEPGEPPLPGIGQMTPIASPNTDKPLSSTIEPHPPLVTPVPGALQSEPSDPSKSVAHHTATSAPALVVALSSSTPTGPASGATPVSQPGPISGDAPYFPINTTDIASRRRASVFNRKELLLVALILLALLGLSTAGIFSLRNIGDSANSLGARNFGTSGSTSSLTALAGNPSPNGGSTSTPRPGVTSTVPPTSVPGVLPPTSVPGVSSTVPPTLKSTPTPKPTPTPPGCTLYTHWSLHPLGGTTGSDVFTVTPYCGGKVYVTPYSAPPYATQMRAFTTGGYYGPWVSFTTGSWSTLLTGLSTGTQFKLQARNVNSGDPYYTIYGNVKY</sequence>
<dbReference type="InterPro" id="IPR000719">
    <property type="entry name" value="Prot_kinase_dom"/>
</dbReference>
<name>A0ABQ3UNV6_9CHLR</name>
<evidence type="ECO:0000256" key="4">
    <source>
        <dbReference type="ARBA" id="ARBA00022840"/>
    </source>
</evidence>
<feature type="compositionally biased region" description="Polar residues" evidence="6">
    <location>
        <begin position="472"/>
        <end position="492"/>
    </location>
</feature>
<feature type="transmembrane region" description="Helical" evidence="7">
    <location>
        <begin position="420"/>
        <end position="441"/>
    </location>
</feature>
<dbReference type="PANTHER" id="PTHR43289:SF34">
    <property type="entry name" value="SERINE_THREONINE-PROTEIN KINASE YBDM-RELATED"/>
    <property type="match status" value="1"/>
</dbReference>
<dbReference type="RefSeq" id="WP_201371108.1">
    <property type="nucleotide sequence ID" value="NZ_BNJG01000001.1"/>
</dbReference>
<evidence type="ECO:0000256" key="2">
    <source>
        <dbReference type="ARBA" id="ARBA00022741"/>
    </source>
</evidence>
<gene>
    <name evidence="9" type="ORF">KSB_28580</name>
</gene>
<keyword evidence="7" id="KW-0812">Transmembrane</keyword>
<feature type="region of interest" description="Disordered" evidence="6">
    <location>
        <begin position="320"/>
        <end position="359"/>
    </location>
</feature>
<dbReference type="PROSITE" id="PS00107">
    <property type="entry name" value="PROTEIN_KINASE_ATP"/>
    <property type="match status" value="1"/>
</dbReference>
<keyword evidence="1" id="KW-0808">Transferase</keyword>
<keyword evidence="7" id="KW-1133">Transmembrane helix</keyword>
<keyword evidence="7" id="KW-0472">Membrane</keyword>
<feature type="region of interest" description="Disordered" evidence="6">
    <location>
        <begin position="372"/>
        <end position="395"/>
    </location>
</feature>
<dbReference type="InterPro" id="IPR008271">
    <property type="entry name" value="Ser/Thr_kinase_AS"/>
</dbReference>
<accession>A0ABQ3UNV6</accession>